<gene>
    <name evidence="1" type="ORF">CCACVL1_24935</name>
</gene>
<evidence type="ECO:0000313" key="1">
    <source>
        <dbReference type="EMBL" id="OMO59301.1"/>
    </source>
</evidence>
<dbReference type="Gramene" id="OMO59301">
    <property type="protein sequence ID" value="OMO59301"/>
    <property type="gene ID" value="CCACVL1_24935"/>
</dbReference>
<reference evidence="1 2" key="1">
    <citation type="submission" date="2013-09" db="EMBL/GenBank/DDBJ databases">
        <title>Corchorus capsularis genome sequencing.</title>
        <authorList>
            <person name="Alam M."/>
            <person name="Haque M.S."/>
            <person name="Islam M.S."/>
            <person name="Emdad E.M."/>
            <person name="Islam M.M."/>
            <person name="Ahmed B."/>
            <person name="Halim A."/>
            <person name="Hossen Q.M.M."/>
            <person name="Hossain M.Z."/>
            <person name="Ahmed R."/>
            <person name="Khan M.M."/>
            <person name="Islam R."/>
            <person name="Rashid M.M."/>
            <person name="Khan S.A."/>
            <person name="Rahman M.S."/>
            <person name="Alam M."/>
        </authorList>
    </citation>
    <scope>NUCLEOTIDE SEQUENCE [LARGE SCALE GENOMIC DNA]</scope>
    <source>
        <strain evidence="2">cv. CVL-1</strain>
        <tissue evidence="1">Whole seedling</tissue>
    </source>
</reference>
<dbReference type="EMBL" id="AWWV01013991">
    <property type="protein sequence ID" value="OMO59301.1"/>
    <property type="molecule type" value="Genomic_DNA"/>
</dbReference>
<accession>A0A1R3GMK7</accession>
<dbReference type="Proteomes" id="UP000188268">
    <property type="component" value="Unassembled WGS sequence"/>
</dbReference>
<evidence type="ECO:0000313" key="2">
    <source>
        <dbReference type="Proteomes" id="UP000188268"/>
    </source>
</evidence>
<name>A0A1R3GMK7_COCAP</name>
<keyword evidence="2" id="KW-1185">Reference proteome</keyword>
<dbReference type="AlphaFoldDB" id="A0A1R3GMK7"/>
<organism evidence="1 2">
    <name type="scientific">Corchorus capsularis</name>
    <name type="common">Jute</name>
    <dbReference type="NCBI Taxonomy" id="210143"/>
    <lineage>
        <taxon>Eukaryota</taxon>
        <taxon>Viridiplantae</taxon>
        <taxon>Streptophyta</taxon>
        <taxon>Embryophyta</taxon>
        <taxon>Tracheophyta</taxon>
        <taxon>Spermatophyta</taxon>
        <taxon>Magnoliopsida</taxon>
        <taxon>eudicotyledons</taxon>
        <taxon>Gunneridae</taxon>
        <taxon>Pentapetalae</taxon>
        <taxon>rosids</taxon>
        <taxon>malvids</taxon>
        <taxon>Malvales</taxon>
        <taxon>Malvaceae</taxon>
        <taxon>Grewioideae</taxon>
        <taxon>Apeibeae</taxon>
        <taxon>Corchorus</taxon>
    </lineage>
</organism>
<sequence>MDRRPLYNRQEDAALGILEGKDSHRRRDYYNKQDFPWRQREKTLTGGMLFREIRY</sequence>
<comment type="caution">
    <text evidence="1">The sequence shown here is derived from an EMBL/GenBank/DDBJ whole genome shotgun (WGS) entry which is preliminary data.</text>
</comment>
<proteinExistence type="predicted"/>
<protein>
    <submittedName>
        <fullName evidence="1">Uncharacterized protein</fullName>
    </submittedName>
</protein>